<dbReference type="InterPro" id="IPR013103">
    <property type="entry name" value="RVT_2"/>
</dbReference>
<feature type="region of interest" description="Disordered" evidence="1">
    <location>
        <begin position="1217"/>
        <end position="1244"/>
    </location>
</feature>
<dbReference type="Gene3D" id="3.30.420.10">
    <property type="entry name" value="Ribonuclease H-like superfamily/Ribonuclease H"/>
    <property type="match status" value="1"/>
</dbReference>
<accession>A0A2N9HKR5</accession>
<dbReference type="InterPro" id="IPR043502">
    <property type="entry name" value="DNA/RNA_pol_sf"/>
</dbReference>
<reference evidence="3" key="1">
    <citation type="submission" date="2018-02" db="EMBL/GenBank/DDBJ databases">
        <authorList>
            <person name="Cohen D.B."/>
            <person name="Kent A.D."/>
        </authorList>
    </citation>
    <scope>NUCLEOTIDE SEQUENCE</scope>
</reference>
<evidence type="ECO:0000256" key="1">
    <source>
        <dbReference type="SAM" id="MobiDB-lite"/>
    </source>
</evidence>
<dbReference type="Pfam" id="PF25597">
    <property type="entry name" value="SH3_retrovirus"/>
    <property type="match status" value="1"/>
</dbReference>
<name>A0A2N9HKR5_FAGSY</name>
<feature type="compositionally biased region" description="Polar residues" evidence="1">
    <location>
        <begin position="242"/>
        <end position="253"/>
    </location>
</feature>
<feature type="compositionally biased region" description="Polar residues" evidence="1">
    <location>
        <begin position="633"/>
        <end position="654"/>
    </location>
</feature>
<dbReference type="EMBL" id="OIVN01003589">
    <property type="protein sequence ID" value="SPD12291.1"/>
    <property type="molecule type" value="Genomic_DNA"/>
</dbReference>
<feature type="compositionally biased region" description="Basic and acidic residues" evidence="1">
    <location>
        <begin position="1232"/>
        <end position="1244"/>
    </location>
</feature>
<evidence type="ECO:0000313" key="3">
    <source>
        <dbReference type="EMBL" id="SPD12291.1"/>
    </source>
</evidence>
<feature type="region of interest" description="Disordered" evidence="1">
    <location>
        <begin position="1"/>
        <end position="22"/>
    </location>
</feature>
<feature type="compositionally biased region" description="Low complexity" evidence="1">
    <location>
        <begin position="666"/>
        <end position="680"/>
    </location>
</feature>
<gene>
    <name evidence="3" type="ORF">FSB_LOCUS40173</name>
</gene>
<feature type="compositionally biased region" description="Low complexity" evidence="1">
    <location>
        <begin position="254"/>
        <end position="288"/>
    </location>
</feature>
<proteinExistence type="predicted"/>
<dbReference type="AlphaFoldDB" id="A0A2N9HKR5"/>
<feature type="region of interest" description="Disordered" evidence="1">
    <location>
        <begin position="613"/>
        <end position="719"/>
    </location>
</feature>
<sequence length="1244" mass="138854">MSSSSSSSTTDAISPTQPRYTPLLTPSNHLQIKLTKDNYLSWKTAIIPYINGNKILHYIDGTTAAPPQHIPSPTSSTTLIPNPAFTSWFEIDQLLLSILVSTISESLVPSLVGRSSSRDVWLTLEKMFSSQSRARVMQTRYHLAMLKKGNMSIPDYFQKAKSYADLLASIGQPLHDNDLITQILAGLPSDYNDLVTSINTRLEDMPIDELFGHLLTHELRLEQQATVPDLGIPMANLAAKTFNSSTQGRPHQYSSNRGSNGSRGRGRNNYSRNRSNGGPSSSFPNSNNGSRPPCQICFKVGHTASTCWHRFEQQYEAPMASQSASQAFVAATSPSIDQVWYPDTGANNHLTADLSHLNLNAEQYTRHDQVRIGNGQDNNVFFEFHPSFLCVKDLFSGATLLKGQSKDGLYPLHSLQQIKPRALLGERVSTTQWHARPGHPSLRIVRQVLSKHHLAVHLNKFFSTLGISHCRSCPHTHQQNGSVERKHRHIVETGLTLLATASVPFSYWDEAFLTSAYLINCLPSPVTKNKSPLEILYHKTPDYNFLKTFGYACWPHLRPYNTHKFDFRSKRCVFLGYSLNHKGYKCLDLSTNRMYIARNVVFDEHTFPFSTNSIPSPSGPHSSPSISIPSLPNYTPTTTPSPQNSDSTSSINPNDPTPLPPSDITSPSHPLPHVSSSPISTQCPPSPAHDLSLQPTAASNPHVSSPTIIPMSPNPPANTLNLHTNTHPMHTRSRDNIVQPKQFYPGVIRYPLPKALLTVTNSLPPEPSCFTEAYKSAEWRAAMDTELIALLRNSTWSLVQPKPNTNVVGCKWVFRIKRNAAGTIERYKARLVAKGFHQLHGVDYGDTFSPVIKPVTIRTVLSLVVASNWDIRQLDVTNAFLHGVLSEDVYMSQPPGCKFDTSLFIHSSSPDLILFLIYVDDIIITGPNSVSITRLINTLQGDFALKDLGPLHFFLGVEAHKVDSGMYLSQRRYITDLLHKTNLHEAKPVSSPMASSTVLSQYTGSSLSDPSSYRSVVGSLQYLSLTRPDISFAVNKVCQFMANPTEDHWSAVKRILRYLKHTIHHCIFLHRDTNFNIQAFSDADWVSCPDDRRSTTGYCLLLGRNLISWTSRKQRTVSRSSTESEYRAVAHASTEIIWLRSFLSELGLVSSTPPLLWCDNIASNALSIRFISSKDQLADTFTKPLPTAKFILLRDNLNVRELPLRLRGHIRTALPKSVTDTNLQNTNLQNTDKAELHHQDNHKR</sequence>
<feature type="domain" description="Integrase catalytic" evidence="2">
    <location>
        <begin position="330"/>
        <end position="540"/>
    </location>
</feature>
<dbReference type="InterPro" id="IPR001584">
    <property type="entry name" value="Integrase_cat-core"/>
</dbReference>
<dbReference type="CDD" id="cd09272">
    <property type="entry name" value="RNase_HI_RT_Ty1"/>
    <property type="match status" value="1"/>
</dbReference>
<dbReference type="SUPFAM" id="SSF56672">
    <property type="entry name" value="DNA/RNA polymerases"/>
    <property type="match status" value="1"/>
</dbReference>
<dbReference type="Pfam" id="PF14223">
    <property type="entry name" value="Retrotran_gag_2"/>
    <property type="match status" value="1"/>
</dbReference>
<dbReference type="GO" id="GO:0015074">
    <property type="term" value="P:DNA integration"/>
    <property type="evidence" value="ECO:0007669"/>
    <property type="project" value="InterPro"/>
</dbReference>
<dbReference type="InterPro" id="IPR012337">
    <property type="entry name" value="RNaseH-like_sf"/>
</dbReference>
<organism evidence="3">
    <name type="scientific">Fagus sylvatica</name>
    <name type="common">Beechnut</name>
    <dbReference type="NCBI Taxonomy" id="28930"/>
    <lineage>
        <taxon>Eukaryota</taxon>
        <taxon>Viridiplantae</taxon>
        <taxon>Streptophyta</taxon>
        <taxon>Embryophyta</taxon>
        <taxon>Tracheophyta</taxon>
        <taxon>Spermatophyta</taxon>
        <taxon>Magnoliopsida</taxon>
        <taxon>eudicotyledons</taxon>
        <taxon>Gunneridae</taxon>
        <taxon>Pentapetalae</taxon>
        <taxon>rosids</taxon>
        <taxon>fabids</taxon>
        <taxon>Fagales</taxon>
        <taxon>Fagaceae</taxon>
        <taxon>Fagus</taxon>
    </lineage>
</organism>
<dbReference type="PROSITE" id="PS50994">
    <property type="entry name" value="INTEGRASE"/>
    <property type="match status" value="1"/>
</dbReference>
<dbReference type="SUPFAM" id="SSF53098">
    <property type="entry name" value="Ribonuclease H-like"/>
    <property type="match status" value="1"/>
</dbReference>
<dbReference type="GO" id="GO:0003676">
    <property type="term" value="F:nucleic acid binding"/>
    <property type="evidence" value="ECO:0007669"/>
    <property type="project" value="InterPro"/>
</dbReference>
<feature type="region of interest" description="Disordered" evidence="1">
    <location>
        <begin position="242"/>
        <end position="288"/>
    </location>
</feature>
<dbReference type="InterPro" id="IPR036397">
    <property type="entry name" value="RNaseH_sf"/>
</dbReference>
<evidence type="ECO:0000259" key="2">
    <source>
        <dbReference type="PROSITE" id="PS50994"/>
    </source>
</evidence>
<dbReference type="InterPro" id="IPR057670">
    <property type="entry name" value="SH3_retrovirus"/>
</dbReference>
<protein>
    <recommendedName>
        <fullName evidence="2">Integrase catalytic domain-containing protein</fullName>
    </recommendedName>
</protein>
<feature type="compositionally biased region" description="Polar residues" evidence="1">
    <location>
        <begin position="693"/>
        <end position="707"/>
    </location>
</feature>
<dbReference type="PANTHER" id="PTHR47481:SF10">
    <property type="entry name" value="COPIA-LIKE POLYPROTEIN_RETROTRANSPOSON"/>
    <property type="match status" value="1"/>
</dbReference>
<feature type="compositionally biased region" description="Polar residues" evidence="1">
    <location>
        <begin position="9"/>
        <end position="22"/>
    </location>
</feature>
<feature type="compositionally biased region" description="Low complexity" evidence="1">
    <location>
        <begin position="1219"/>
        <end position="1231"/>
    </location>
</feature>
<dbReference type="PANTHER" id="PTHR47481">
    <property type="match status" value="1"/>
</dbReference>
<feature type="compositionally biased region" description="Low complexity" evidence="1">
    <location>
        <begin position="613"/>
        <end position="632"/>
    </location>
</feature>
<dbReference type="Pfam" id="PF07727">
    <property type="entry name" value="RVT_2"/>
    <property type="match status" value="2"/>
</dbReference>